<evidence type="ECO:0000256" key="1">
    <source>
        <dbReference type="SAM" id="MobiDB-lite"/>
    </source>
</evidence>
<sequence>MTRHVVLGNKWHSRASRGQVTSQPQKEGETSLLNQKKLTWSTTSTKSTPPGRLVKLPQCGLQLCAEVVWYATERTQTACHGSIH</sequence>
<feature type="compositionally biased region" description="Polar residues" evidence="1">
    <location>
        <begin position="16"/>
        <end position="25"/>
    </location>
</feature>
<feature type="region of interest" description="Disordered" evidence="1">
    <location>
        <begin position="1"/>
        <end position="49"/>
    </location>
</feature>
<evidence type="ECO:0000313" key="2">
    <source>
        <dbReference type="EMBL" id="KAK7913356.1"/>
    </source>
</evidence>
<gene>
    <name evidence="2" type="ORF">WMY93_013567</name>
</gene>
<proteinExistence type="predicted"/>
<comment type="caution">
    <text evidence="2">The sequence shown here is derived from an EMBL/GenBank/DDBJ whole genome shotgun (WGS) entry which is preliminary data.</text>
</comment>
<feature type="compositionally biased region" description="Low complexity" evidence="1">
    <location>
        <begin position="36"/>
        <end position="48"/>
    </location>
</feature>
<dbReference type="EMBL" id="JBBPFD010000009">
    <property type="protein sequence ID" value="KAK7913356.1"/>
    <property type="molecule type" value="Genomic_DNA"/>
</dbReference>
<organism evidence="2 3">
    <name type="scientific">Mugilogobius chulae</name>
    <name type="common">yellowstripe goby</name>
    <dbReference type="NCBI Taxonomy" id="88201"/>
    <lineage>
        <taxon>Eukaryota</taxon>
        <taxon>Metazoa</taxon>
        <taxon>Chordata</taxon>
        <taxon>Craniata</taxon>
        <taxon>Vertebrata</taxon>
        <taxon>Euteleostomi</taxon>
        <taxon>Actinopterygii</taxon>
        <taxon>Neopterygii</taxon>
        <taxon>Teleostei</taxon>
        <taxon>Neoteleostei</taxon>
        <taxon>Acanthomorphata</taxon>
        <taxon>Gobiaria</taxon>
        <taxon>Gobiiformes</taxon>
        <taxon>Gobioidei</taxon>
        <taxon>Gobiidae</taxon>
        <taxon>Gobionellinae</taxon>
        <taxon>Mugilogobius</taxon>
    </lineage>
</organism>
<accession>A0AAW0P0C3</accession>
<dbReference type="AlphaFoldDB" id="A0AAW0P0C3"/>
<protein>
    <submittedName>
        <fullName evidence="2">Uncharacterized protein</fullName>
    </submittedName>
</protein>
<evidence type="ECO:0000313" key="3">
    <source>
        <dbReference type="Proteomes" id="UP001460270"/>
    </source>
</evidence>
<reference evidence="3" key="1">
    <citation type="submission" date="2024-04" db="EMBL/GenBank/DDBJ databases">
        <title>Salinicola lusitanus LLJ914,a marine bacterium isolated from the Okinawa Trough.</title>
        <authorList>
            <person name="Li J."/>
        </authorList>
    </citation>
    <scope>NUCLEOTIDE SEQUENCE [LARGE SCALE GENOMIC DNA]</scope>
</reference>
<name>A0AAW0P0C3_9GOBI</name>
<keyword evidence="3" id="KW-1185">Reference proteome</keyword>
<dbReference type="Proteomes" id="UP001460270">
    <property type="component" value="Unassembled WGS sequence"/>
</dbReference>